<dbReference type="GO" id="GO:0034982">
    <property type="term" value="P:mitochondrial protein processing"/>
    <property type="evidence" value="ECO:0007669"/>
    <property type="project" value="TreeGrafter"/>
</dbReference>
<dbReference type="AlphaFoldDB" id="A0A072PJH7"/>
<keyword evidence="2" id="KW-0479">Metal-binding</keyword>
<accession>A0A072PJH7</accession>
<evidence type="ECO:0000256" key="6">
    <source>
        <dbReference type="RuleBase" id="RU003983"/>
    </source>
</evidence>
<evidence type="ECO:0000313" key="9">
    <source>
        <dbReference type="EMBL" id="KEF59892.1"/>
    </source>
</evidence>
<keyword evidence="5 6" id="KW-0482">Metalloprotease</keyword>
<comment type="similarity">
    <text evidence="6">Belongs to the peptidase M48 family.</text>
</comment>
<feature type="region of interest" description="Disordered" evidence="7">
    <location>
        <begin position="348"/>
        <end position="380"/>
    </location>
</feature>
<dbReference type="Gene3D" id="3.30.2010.10">
    <property type="entry name" value="Metalloproteases ('zincins'), catalytic domain"/>
    <property type="match status" value="1"/>
</dbReference>
<dbReference type="STRING" id="1182545.A0A072PJH7"/>
<dbReference type="InterPro" id="IPR051156">
    <property type="entry name" value="Mito/Outer_Membr_Metalloprot"/>
</dbReference>
<proteinExistence type="inferred from homology"/>
<dbReference type="HOGENOM" id="CLU_029002_1_0_1"/>
<dbReference type="PANTHER" id="PTHR22726:SF1">
    <property type="entry name" value="METALLOENDOPEPTIDASE OMA1, MITOCHONDRIAL"/>
    <property type="match status" value="1"/>
</dbReference>
<dbReference type="CDD" id="cd07331">
    <property type="entry name" value="M48C_Oma1_like"/>
    <property type="match status" value="1"/>
</dbReference>
<evidence type="ECO:0000259" key="8">
    <source>
        <dbReference type="Pfam" id="PF01435"/>
    </source>
</evidence>
<keyword evidence="10" id="KW-1185">Reference proteome</keyword>
<dbReference type="GO" id="GO:0005743">
    <property type="term" value="C:mitochondrial inner membrane"/>
    <property type="evidence" value="ECO:0007669"/>
    <property type="project" value="TreeGrafter"/>
</dbReference>
<dbReference type="EMBL" id="AMGV01000003">
    <property type="protein sequence ID" value="KEF59892.1"/>
    <property type="molecule type" value="Genomic_DNA"/>
</dbReference>
<evidence type="ECO:0000256" key="2">
    <source>
        <dbReference type="ARBA" id="ARBA00022723"/>
    </source>
</evidence>
<comment type="cofactor">
    <cofactor evidence="6">
        <name>Zn(2+)</name>
        <dbReference type="ChEBI" id="CHEBI:29105"/>
    </cofactor>
    <text evidence="6">Binds 1 zinc ion per subunit.</text>
</comment>
<dbReference type="GO" id="GO:0006515">
    <property type="term" value="P:protein quality control for misfolded or incompletely synthesized proteins"/>
    <property type="evidence" value="ECO:0007669"/>
    <property type="project" value="TreeGrafter"/>
</dbReference>
<dbReference type="GO" id="GO:0046872">
    <property type="term" value="F:metal ion binding"/>
    <property type="evidence" value="ECO:0007669"/>
    <property type="project" value="UniProtKB-KW"/>
</dbReference>
<keyword evidence="1 6" id="KW-0645">Protease</keyword>
<evidence type="ECO:0000256" key="5">
    <source>
        <dbReference type="ARBA" id="ARBA00023049"/>
    </source>
</evidence>
<protein>
    <recommendedName>
        <fullName evidence="8">Peptidase M48 domain-containing protein</fullName>
    </recommendedName>
</protein>
<dbReference type="GeneID" id="25279669"/>
<evidence type="ECO:0000256" key="3">
    <source>
        <dbReference type="ARBA" id="ARBA00022801"/>
    </source>
</evidence>
<sequence>MFAFRAGLRVAARVARPCPYTSATIPLKCPSLLQSRLFTSSRPRYYPRLGWQAPRGKGQQGQQWSNFGPVYRLQYVWRNYRTFVVVAGTGGGIFYVANLEEVPITHRRRFNIISPATEKSLGAEGYSQILQQYQGKILPADHPVTRMVAKVVERLLPATGGLANDEWRVHVIDSPEEQNAFVMPGGKVFVFTGILPICMDDNGLAAVLAHEIAHDIAHHTAEKMSRGAFVVLVATLLSFVFDVGGDLGNVVSNLFLALPNNRTQELEADYIGLLMMADSCFDPESAAAFWSRMKEGNPSEPPQFLSTHPSHYNRKDAILRYLPEARARFDNNGCSNVRDYAHTFKDAFKESRRPANGSRQISAQPSRPGRKKDGDDDYFF</sequence>
<dbReference type="OrthoDB" id="7464992at2759"/>
<name>A0A072PJH7_9EURO</name>
<dbReference type="GO" id="GO:0004222">
    <property type="term" value="F:metalloendopeptidase activity"/>
    <property type="evidence" value="ECO:0007669"/>
    <property type="project" value="InterPro"/>
</dbReference>
<keyword evidence="3 6" id="KW-0378">Hydrolase</keyword>
<dbReference type="Pfam" id="PF01435">
    <property type="entry name" value="Peptidase_M48"/>
    <property type="match status" value="1"/>
</dbReference>
<organism evidence="9 10">
    <name type="scientific">Exophiala aquamarina CBS 119918</name>
    <dbReference type="NCBI Taxonomy" id="1182545"/>
    <lineage>
        <taxon>Eukaryota</taxon>
        <taxon>Fungi</taxon>
        <taxon>Dikarya</taxon>
        <taxon>Ascomycota</taxon>
        <taxon>Pezizomycotina</taxon>
        <taxon>Eurotiomycetes</taxon>
        <taxon>Chaetothyriomycetidae</taxon>
        <taxon>Chaetothyriales</taxon>
        <taxon>Herpotrichiellaceae</taxon>
        <taxon>Exophiala</taxon>
    </lineage>
</organism>
<gene>
    <name evidence="9" type="ORF">A1O9_04740</name>
</gene>
<evidence type="ECO:0000256" key="7">
    <source>
        <dbReference type="SAM" id="MobiDB-lite"/>
    </source>
</evidence>
<dbReference type="PANTHER" id="PTHR22726">
    <property type="entry name" value="METALLOENDOPEPTIDASE OMA1"/>
    <property type="match status" value="1"/>
</dbReference>
<feature type="domain" description="Peptidase M48" evidence="8">
    <location>
        <begin position="147"/>
        <end position="318"/>
    </location>
</feature>
<evidence type="ECO:0000256" key="1">
    <source>
        <dbReference type="ARBA" id="ARBA00022670"/>
    </source>
</evidence>
<reference evidence="9 10" key="1">
    <citation type="submission" date="2013-03" db="EMBL/GenBank/DDBJ databases">
        <title>The Genome Sequence of Exophiala aquamarina CBS 119918.</title>
        <authorList>
            <consortium name="The Broad Institute Genomics Platform"/>
            <person name="Cuomo C."/>
            <person name="de Hoog S."/>
            <person name="Gorbushina A."/>
            <person name="Walker B."/>
            <person name="Young S.K."/>
            <person name="Zeng Q."/>
            <person name="Gargeya S."/>
            <person name="Fitzgerald M."/>
            <person name="Haas B."/>
            <person name="Abouelleil A."/>
            <person name="Allen A.W."/>
            <person name="Alvarado L."/>
            <person name="Arachchi H.M."/>
            <person name="Berlin A.M."/>
            <person name="Chapman S.B."/>
            <person name="Gainer-Dewar J."/>
            <person name="Goldberg J."/>
            <person name="Griggs A."/>
            <person name="Gujja S."/>
            <person name="Hansen M."/>
            <person name="Howarth C."/>
            <person name="Imamovic A."/>
            <person name="Ireland A."/>
            <person name="Larimer J."/>
            <person name="McCowan C."/>
            <person name="Murphy C."/>
            <person name="Pearson M."/>
            <person name="Poon T.W."/>
            <person name="Priest M."/>
            <person name="Roberts A."/>
            <person name="Saif S."/>
            <person name="Shea T."/>
            <person name="Sisk P."/>
            <person name="Sykes S."/>
            <person name="Wortman J."/>
            <person name="Nusbaum C."/>
            <person name="Birren B."/>
        </authorList>
    </citation>
    <scope>NUCLEOTIDE SEQUENCE [LARGE SCALE GENOMIC DNA]</scope>
    <source>
        <strain evidence="9 10">CBS 119918</strain>
    </source>
</reference>
<comment type="caution">
    <text evidence="9">The sequence shown here is derived from an EMBL/GenBank/DDBJ whole genome shotgun (WGS) entry which is preliminary data.</text>
</comment>
<dbReference type="InterPro" id="IPR001915">
    <property type="entry name" value="Peptidase_M48"/>
</dbReference>
<dbReference type="Proteomes" id="UP000027920">
    <property type="component" value="Unassembled WGS sequence"/>
</dbReference>
<evidence type="ECO:0000313" key="10">
    <source>
        <dbReference type="Proteomes" id="UP000027920"/>
    </source>
</evidence>
<keyword evidence="4 6" id="KW-0862">Zinc</keyword>
<evidence type="ECO:0000256" key="4">
    <source>
        <dbReference type="ARBA" id="ARBA00022833"/>
    </source>
</evidence>
<dbReference type="RefSeq" id="XP_013262482.1">
    <property type="nucleotide sequence ID" value="XM_013407028.1"/>
</dbReference>
<dbReference type="VEuPathDB" id="FungiDB:A1O9_04740"/>